<evidence type="ECO:0000256" key="2">
    <source>
        <dbReference type="ARBA" id="ARBA00017823"/>
    </source>
</evidence>
<dbReference type="Pfam" id="PF04316">
    <property type="entry name" value="FlgM"/>
    <property type="match status" value="1"/>
</dbReference>
<name>A0ABR5SJG7_9BACT</name>
<evidence type="ECO:0000256" key="8">
    <source>
        <dbReference type="ARBA" id="ARBA00030117"/>
    </source>
</evidence>
<keyword evidence="4" id="KW-1005">Bacterial flagellum biogenesis</keyword>
<keyword evidence="11" id="KW-1185">Reference proteome</keyword>
<comment type="caution">
    <text evidence="10">The sequence shown here is derived from an EMBL/GenBank/DDBJ whole genome shotgun (WGS) entry which is preliminary data.</text>
</comment>
<protein>
    <recommendedName>
        <fullName evidence="2">Negative regulator of flagellin synthesis</fullName>
    </recommendedName>
    <alternativeName>
        <fullName evidence="8">Anti-sigma-28 factor</fullName>
    </alternativeName>
</protein>
<keyword evidence="10" id="KW-0282">Flagellum</keyword>
<dbReference type="NCBIfam" id="TIGR03824">
    <property type="entry name" value="FlgM_jcvi"/>
    <property type="match status" value="1"/>
</dbReference>
<evidence type="ECO:0000313" key="10">
    <source>
        <dbReference type="EMBL" id="KWT85384.1"/>
    </source>
</evidence>
<dbReference type="InterPro" id="IPR031316">
    <property type="entry name" value="FlgM_C"/>
</dbReference>
<keyword evidence="5" id="KW-0805">Transcription regulation</keyword>
<evidence type="ECO:0000256" key="1">
    <source>
        <dbReference type="ARBA" id="ARBA00005322"/>
    </source>
</evidence>
<dbReference type="SUPFAM" id="SSF101498">
    <property type="entry name" value="Anti-sigma factor FlgM"/>
    <property type="match status" value="1"/>
</dbReference>
<organism evidence="10 11">
    <name type="scientific">Candidatus Magnetominusculus xianensis</name>
    <dbReference type="NCBI Taxonomy" id="1748249"/>
    <lineage>
        <taxon>Bacteria</taxon>
        <taxon>Pseudomonadati</taxon>
        <taxon>Nitrospirota</taxon>
        <taxon>Nitrospiria</taxon>
        <taxon>Nitrospirales</taxon>
        <taxon>Nitrospiraceae</taxon>
        <taxon>Candidatus Magnetominusculus</taxon>
    </lineage>
</organism>
<evidence type="ECO:0000256" key="6">
    <source>
        <dbReference type="ARBA" id="ARBA00023163"/>
    </source>
</evidence>
<evidence type="ECO:0000256" key="7">
    <source>
        <dbReference type="ARBA" id="ARBA00024739"/>
    </source>
</evidence>
<evidence type="ECO:0000256" key="4">
    <source>
        <dbReference type="ARBA" id="ARBA00022795"/>
    </source>
</evidence>
<dbReference type="RefSeq" id="WP_085052357.1">
    <property type="nucleotide sequence ID" value="NZ_LNQR01000062.1"/>
</dbReference>
<dbReference type="InterPro" id="IPR007412">
    <property type="entry name" value="FlgM"/>
</dbReference>
<dbReference type="EMBL" id="LNQR01000062">
    <property type="protein sequence ID" value="KWT85384.1"/>
    <property type="molecule type" value="Genomic_DNA"/>
</dbReference>
<sequence>MKINSSVPPEVKQVYGTVKKVDKTMDTGAAAPANSADSVKLSSDARAIEEMTRAIAQLPDVRDDKINEIKTSISNGTYTINPSEIAGKILNEIA</sequence>
<evidence type="ECO:0000256" key="3">
    <source>
        <dbReference type="ARBA" id="ARBA00022491"/>
    </source>
</evidence>
<comment type="similarity">
    <text evidence="1">Belongs to the FlgM family.</text>
</comment>
<evidence type="ECO:0000313" key="11">
    <source>
        <dbReference type="Proteomes" id="UP000060487"/>
    </source>
</evidence>
<accession>A0ABR5SJG7</accession>
<keyword evidence="3" id="KW-0678">Repressor</keyword>
<dbReference type="Proteomes" id="UP000060487">
    <property type="component" value="Unassembled WGS sequence"/>
</dbReference>
<evidence type="ECO:0000256" key="5">
    <source>
        <dbReference type="ARBA" id="ARBA00023015"/>
    </source>
</evidence>
<keyword evidence="10" id="KW-0966">Cell projection</keyword>
<proteinExistence type="inferred from homology"/>
<evidence type="ECO:0000259" key="9">
    <source>
        <dbReference type="Pfam" id="PF04316"/>
    </source>
</evidence>
<feature type="domain" description="Anti-sigma-28 factor FlgM C-terminal" evidence="9">
    <location>
        <begin position="37"/>
        <end position="91"/>
    </location>
</feature>
<comment type="function">
    <text evidence="7">Responsible for the coupling of flagellin expression to flagellar assembly by preventing expression of the flagellin genes when a component of the middle class of proteins is defective. It negatively regulates flagellar genes by inhibiting the activity of FliA by directly binding to FliA.</text>
</comment>
<gene>
    <name evidence="10" type="primary">flgM</name>
    <name evidence="10" type="ORF">ASN18_1740</name>
</gene>
<keyword evidence="6" id="KW-0804">Transcription</keyword>
<reference evidence="10 11" key="1">
    <citation type="submission" date="2015-11" db="EMBL/GenBank/DDBJ databases">
        <authorList>
            <person name="Lin W."/>
        </authorList>
    </citation>
    <scope>NUCLEOTIDE SEQUENCE [LARGE SCALE GENOMIC DNA]</scope>
    <source>
        <strain evidence="10 11">HCH-1</strain>
    </source>
</reference>
<keyword evidence="10" id="KW-0969">Cilium</keyword>
<dbReference type="InterPro" id="IPR035890">
    <property type="entry name" value="Anti-sigma-28_factor_FlgM_sf"/>
</dbReference>